<dbReference type="Proteomes" id="UP000054859">
    <property type="component" value="Unassembled WGS sequence"/>
</dbReference>
<reference evidence="3 5" key="2">
    <citation type="submission" date="2018-12" db="EMBL/GenBank/DDBJ databases">
        <authorList>
            <consortium name="Pathogen Informatics"/>
        </authorList>
    </citation>
    <scope>NUCLEOTIDE SEQUENCE [LARGE SCALE GENOMIC DNA]</scope>
    <source>
        <strain evidence="3 5">NCTC12735</strain>
        <plasmid evidence="5">28</plasmid>
    </source>
</reference>
<dbReference type="Gene3D" id="3.40.50.720">
    <property type="entry name" value="NAD(P)-binding Rossmann-like Domain"/>
    <property type="match status" value="1"/>
</dbReference>
<evidence type="ECO:0000313" key="2">
    <source>
        <dbReference type="EMBL" id="KTC66442.1"/>
    </source>
</evidence>
<dbReference type="EMBL" id="LR134437">
    <property type="protein sequence ID" value="VEH86270.1"/>
    <property type="molecule type" value="Genomic_DNA"/>
</dbReference>
<dbReference type="Pfam" id="PF13380">
    <property type="entry name" value="CoA_binding_2"/>
    <property type="match status" value="1"/>
</dbReference>
<dbReference type="InterPro" id="IPR003781">
    <property type="entry name" value="CoA-bd"/>
</dbReference>
<dbReference type="PANTHER" id="PTHR33303:SF2">
    <property type="entry name" value="COA-BINDING DOMAIN-CONTAINING PROTEIN"/>
    <property type="match status" value="1"/>
</dbReference>
<evidence type="ECO:0000259" key="1">
    <source>
        <dbReference type="SMART" id="SM00881"/>
    </source>
</evidence>
<evidence type="ECO:0000313" key="3">
    <source>
        <dbReference type="EMBL" id="VEH86270.1"/>
    </source>
</evidence>
<keyword evidence="3" id="KW-0614">Plasmid</keyword>
<dbReference type="PANTHER" id="PTHR33303">
    <property type="entry name" value="CYTOPLASMIC PROTEIN-RELATED"/>
    <property type="match status" value="1"/>
</dbReference>
<gene>
    <name evidence="3" type="primary">yccU</name>
    <name evidence="2" type="ORF">Lade_1100</name>
    <name evidence="3" type="ORF">NCTC12735_01919</name>
</gene>
<dbReference type="SMART" id="SM00881">
    <property type="entry name" value="CoA_binding"/>
    <property type="match status" value="1"/>
</dbReference>
<dbReference type="OrthoDB" id="9804695at2"/>
<keyword evidence="4" id="KW-1185">Reference proteome</keyword>
<geneLocation type="plasmid" evidence="3 5">
    <name>28</name>
</geneLocation>
<dbReference type="RefSeq" id="WP_084758837.1">
    <property type="nucleotide sequence ID" value="NZ_CAAAHS010000002.1"/>
</dbReference>
<reference evidence="2 4" key="1">
    <citation type="submission" date="2015-11" db="EMBL/GenBank/DDBJ databases">
        <title>Identification of large and diverse effector repertoires of 38 Legionella species.</title>
        <authorList>
            <person name="Burstein D."/>
            <person name="Amaro F."/>
            <person name="Zusman T."/>
            <person name="Lifshitz Z."/>
            <person name="Cohen O."/>
            <person name="Gilbert J.A."/>
            <person name="Pupko T."/>
            <person name="Shuman H.A."/>
            <person name="Segal G."/>
        </authorList>
    </citation>
    <scope>NUCLEOTIDE SEQUENCE [LARGE SCALE GENOMIC DNA]</scope>
    <source>
        <strain evidence="2 4">1762-AUS-E</strain>
    </source>
</reference>
<dbReference type="STRING" id="45056.Lade_1100"/>
<dbReference type="PATRIC" id="fig|45056.6.peg.1139"/>
<name>A0A0W0R5Y0_9GAMM</name>
<feature type="domain" description="CoA-binding" evidence="1">
    <location>
        <begin position="12"/>
        <end position="104"/>
    </location>
</feature>
<dbReference type="AlphaFoldDB" id="A0A0W0R5Y0"/>
<dbReference type="Proteomes" id="UP000281170">
    <property type="component" value="Plasmid 28"/>
</dbReference>
<proteinExistence type="predicted"/>
<evidence type="ECO:0000313" key="4">
    <source>
        <dbReference type="Proteomes" id="UP000054859"/>
    </source>
</evidence>
<sequence length="135" mass="14751">MGISIHDGIEKFFESSAFAVVGASPKRDKYGNKVLRCYMQNGLTAYPINPIHKEIEGLACYKNVSELPDTVQSISIITPSQVTEKVVIEAIKKGIKNIWMQPGAESDQAIKDCEINGVNVLARGPCILVVLGFKN</sequence>
<dbReference type="SUPFAM" id="SSF51735">
    <property type="entry name" value="NAD(P)-binding Rossmann-fold domains"/>
    <property type="match status" value="1"/>
</dbReference>
<accession>A0A0W0R5Y0</accession>
<evidence type="ECO:0000313" key="5">
    <source>
        <dbReference type="Proteomes" id="UP000281170"/>
    </source>
</evidence>
<protein>
    <submittedName>
        <fullName evidence="2">CoA-binding protein</fullName>
    </submittedName>
</protein>
<organism evidence="2 4">
    <name type="scientific">Legionella adelaidensis</name>
    <dbReference type="NCBI Taxonomy" id="45056"/>
    <lineage>
        <taxon>Bacteria</taxon>
        <taxon>Pseudomonadati</taxon>
        <taxon>Pseudomonadota</taxon>
        <taxon>Gammaproteobacteria</taxon>
        <taxon>Legionellales</taxon>
        <taxon>Legionellaceae</taxon>
        <taxon>Legionella</taxon>
    </lineage>
</organism>
<dbReference type="EMBL" id="LNKA01000001">
    <property type="protein sequence ID" value="KTC66442.1"/>
    <property type="molecule type" value="Genomic_DNA"/>
</dbReference>
<dbReference type="InterPro" id="IPR036291">
    <property type="entry name" value="NAD(P)-bd_dom_sf"/>
</dbReference>
<dbReference type="KEGG" id="ladl:NCTC12735_01919"/>